<dbReference type="AlphaFoldDB" id="A0A932I004"/>
<comment type="caution">
    <text evidence="1">The sequence shown here is derived from an EMBL/GenBank/DDBJ whole genome shotgun (WGS) entry which is preliminary data.</text>
</comment>
<evidence type="ECO:0000313" key="2">
    <source>
        <dbReference type="Proteomes" id="UP000782312"/>
    </source>
</evidence>
<sequence>MAQPQPVNLTANLPEFNRFVDGVIAKLGDPRGEVLDRTLRAIALKLLDRIIKKSPVDTGRSRAAWYVAIRRLGGSGNPGGDPKAVEDGLAKGDLRWGGGWLRPRFIEVINGVNYAIWLEMGHSRQAPSGMVRISMLEMAGRREMEKELMENIRTAWLTESRKVSSGLTGRTF</sequence>
<organism evidence="1 2">
    <name type="scientific">Tectimicrobiota bacterium</name>
    <dbReference type="NCBI Taxonomy" id="2528274"/>
    <lineage>
        <taxon>Bacteria</taxon>
        <taxon>Pseudomonadati</taxon>
        <taxon>Nitrospinota/Tectimicrobiota group</taxon>
        <taxon>Candidatus Tectimicrobiota</taxon>
    </lineage>
</organism>
<proteinExistence type="predicted"/>
<protein>
    <submittedName>
        <fullName evidence="1">HK97 gp10 family phage protein</fullName>
    </submittedName>
</protein>
<accession>A0A932I004</accession>
<evidence type="ECO:0000313" key="1">
    <source>
        <dbReference type="EMBL" id="MBI3127578.1"/>
    </source>
</evidence>
<gene>
    <name evidence="1" type="ORF">HYZ11_08250</name>
</gene>
<name>A0A932I004_UNCTE</name>
<dbReference type="EMBL" id="JACPUR010000018">
    <property type="protein sequence ID" value="MBI3127578.1"/>
    <property type="molecule type" value="Genomic_DNA"/>
</dbReference>
<dbReference type="Proteomes" id="UP000782312">
    <property type="component" value="Unassembled WGS sequence"/>
</dbReference>
<reference evidence="1" key="1">
    <citation type="submission" date="2020-07" db="EMBL/GenBank/DDBJ databases">
        <title>Huge and variable diversity of episymbiotic CPR bacteria and DPANN archaea in groundwater ecosystems.</title>
        <authorList>
            <person name="He C.Y."/>
            <person name="Keren R."/>
            <person name="Whittaker M."/>
            <person name="Farag I.F."/>
            <person name="Doudna J."/>
            <person name="Cate J.H.D."/>
            <person name="Banfield J.F."/>
        </authorList>
    </citation>
    <scope>NUCLEOTIDE SEQUENCE</scope>
    <source>
        <strain evidence="1">NC_groundwater_763_Ag_S-0.2um_68_21</strain>
    </source>
</reference>